<protein>
    <submittedName>
        <fullName evidence="3">Amidase</fullName>
    </submittedName>
</protein>
<dbReference type="Proteomes" id="UP000268291">
    <property type="component" value="Unassembled WGS sequence"/>
</dbReference>
<evidence type="ECO:0000256" key="1">
    <source>
        <dbReference type="ARBA" id="ARBA00009199"/>
    </source>
</evidence>
<dbReference type="Proteomes" id="UP000241203">
    <property type="component" value="Unassembled WGS sequence"/>
</dbReference>
<evidence type="ECO:0000313" key="6">
    <source>
        <dbReference type="Proteomes" id="UP000268291"/>
    </source>
</evidence>
<dbReference type="Pfam" id="PF01425">
    <property type="entry name" value="Amidase"/>
    <property type="match status" value="1"/>
</dbReference>
<proteinExistence type="inferred from homology"/>
<evidence type="ECO:0000313" key="5">
    <source>
        <dbReference type="Proteomes" id="UP000241203"/>
    </source>
</evidence>
<name>A0A2P8GY35_9MICO</name>
<reference evidence="4 6" key="2">
    <citation type="submission" date="2018-12" db="EMBL/GenBank/DDBJ databases">
        <authorList>
            <person name="hu s."/>
            <person name="Xu Y."/>
            <person name="Xu B."/>
            <person name="Li F."/>
        </authorList>
    </citation>
    <scope>NUCLEOTIDE SEQUENCE [LARGE SCALE GENOMIC DNA]</scope>
    <source>
        <strain evidence="4 6">KSW2-17</strain>
    </source>
</reference>
<dbReference type="InterPro" id="IPR023631">
    <property type="entry name" value="Amidase_dom"/>
</dbReference>
<dbReference type="PANTHER" id="PTHR11895">
    <property type="entry name" value="TRANSAMIDASE"/>
    <property type="match status" value="1"/>
</dbReference>
<evidence type="ECO:0000259" key="2">
    <source>
        <dbReference type="Pfam" id="PF01425"/>
    </source>
</evidence>
<dbReference type="OrthoDB" id="5175573at2"/>
<comment type="caution">
    <text evidence="3">The sequence shown here is derived from an EMBL/GenBank/DDBJ whole genome shotgun (WGS) entry which is preliminary data.</text>
</comment>
<dbReference type="PANTHER" id="PTHR11895:SF7">
    <property type="entry name" value="GLUTAMYL-TRNA(GLN) AMIDOTRANSFERASE SUBUNIT A, MITOCHONDRIAL"/>
    <property type="match status" value="1"/>
</dbReference>
<evidence type="ECO:0000313" key="4">
    <source>
        <dbReference type="EMBL" id="RUQ86663.1"/>
    </source>
</evidence>
<dbReference type="EMBL" id="RZGY01000001">
    <property type="protein sequence ID" value="RUQ86663.1"/>
    <property type="molecule type" value="Genomic_DNA"/>
</dbReference>
<dbReference type="RefSeq" id="WP_106563815.1">
    <property type="nucleotide sequence ID" value="NZ_PYAU01000001.1"/>
</dbReference>
<comment type="similarity">
    <text evidence="1">Belongs to the amidase family.</text>
</comment>
<feature type="domain" description="Amidase" evidence="2">
    <location>
        <begin position="27"/>
        <end position="457"/>
    </location>
</feature>
<dbReference type="AlphaFoldDB" id="A0A2P8GY35"/>
<dbReference type="SUPFAM" id="SSF75304">
    <property type="entry name" value="Amidase signature (AS) enzymes"/>
    <property type="match status" value="1"/>
</dbReference>
<accession>A0A2P8GY35</accession>
<dbReference type="InterPro" id="IPR020556">
    <property type="entry name" value="Amidase_CS"/>
</dbReference>
<dbReference type="GO" id="GO:0003824">
    <property type="term" value="F:catalytic activity"/>
    <property type="evidence" value="ECO:0007669"/>
    <property type="project" value="InterPro"/>
</dbReference>
<sequence length="477" mass="50866">MTDVDWERLSALELWVRLQRGDISPVELTDVVIARAERLDPDLGAFAHLAPDVARARARHVQDHQPKTDRLWGLPLADKDLTARAGTPIAWGSRAFPGTVSDRSDAIVDVLDAAGAISIGKTATPEFGLYGYTEPFGRAPARNPWDPTLGAGGSSGGAAAAVAARILPFAPASDGGGSIRIPAAACGLVGLKPSRGRVPSGSALDSLAGLSVKGPIARTVQDAALLFDAMLDRRNGRIPHPFSVGAPEFDDGDYLGVATRGEGRFTLGVLANSPWDDDTEITVSPEAQDAVALAVEHLTAIGHGIEETTLDHGGVYPDAFRTIWQVSAATLPVDADTIGLLEPVTQELVVRGRAVSARTLANTLSTLAAFERRVIAQFDRFDAVITPTLALTPRRIGWHDIADPDRNFAQQVQYSPFTSFVNVAGLPAITLPVHQTEEGLPMGVQLIGRPGREDVLLSIGAQLERRIRWQHRRPPLS</sequence>
<dbReference type="InterPro" id="IPR000120">
    <property type="entry name" value="Amidase"/>
</dbReference>
<organism evidence="3 5">
    <name type="scientific">Labedella gwakjiensis</name>
    <dbReference type="NCBI Taxonomy" id="390269"/>
    <lineage>
        <taxon>Bacteria</taxon>
        <taxon>Bacillati</taxon>
        <taxon>Actinomycetota</taxon>
        <taxon>Actinomycetes</taxon>
        <taxon>Micrococcales</taxon>
        <taxon>Microbacteriaceae</taxon>
        <taxon>Labedella</taxon>
    </lineage>
</organism>
<gene>
    <name evidence="3" type="ORF">CLV49_2501</name>
    <name evidence="4" type="ORF">ELQ93_06725</name>
</gene>
<reference evidence="3 5" key="1">
    <citation type="submission" date="2018-03" db="EMBL/GenBank/DDBJ databases">
        <title>Genomic Encyclopedia of Archaeal and Bacterial Type Strains, Phase II (KMG-II): from individual species to whole genera.</title>
        <authorList>
            <person name="Goeker M."/>
        </authorList>
    </citation>
    <scope>NUCLEOTIDE SEQUENCE [LARGE SCALE GENOMIC DNA]</scope>
    <source>
        <strain evidence="3 5">DSM 21548</strain>
    </source>
</reference>
<dbReference type="EMBL" id="PYAU01000001">
    <property type="protein sequence ID" value="PSL38872.1"/>
    <property type="molecule type" value="Genomic_DNA"/>
</dbReference>
<dbReference type="Gene3D" id="3.90.1300.10">
    <property type="entry name" value="Amidase signature (AS) domain"/>
    <property type="match status" value="1"/>
</dbReference>
<dbReference type="PROSITE" id="PS00571">
    <property type="entry name" value="AMIDASES"/>
    <property type="match status" value="1"/>
</dbReference>
<keyword evidence="6" id="KW-1185">Reference proteome</keyword>
<dbReference type="InterPro" id="IPR036928">
    <property type="entry name" value="AS_sf"/>
</dbReference>
<evidence type="ECO:0000313" key="3">
    <source>
        <dbReference type="EMBL" id="PSL38872.1"/>
    </source>
</evidence>